<dbReference type="EMBL" id="BKCJ011854599">
    <property type="protein sequence ID" value="GFD58570.1"/>
    <property type="molecule type" value="Genomic_DNA"/>
</dbReference>
<evidence type="ECO:0000256" key="1">
    <source>
        <dbReference type="SAM" id="MobiDB-lite"/>
    </source>
</evidence>
<feature type="non-terminal residue" evidence="2">
    <location>
        <position position="82"/>
    </location>
</feature>
<gene>
    <name evidence="2" type="ORF">Tci_930539</name>
</gene>
<organism evidence="2">
    <name type="scientific">Tanacetum cinerariifolium</name>
    <name type="common">Dalmatian daisy</name>
    <name type="synonym">Chrysanthemum cinerariifolium</name>
    <dbReference type="NCBI Taxonomy" id="118510"/>
    <lineage>
        <taxon>Eukaryota</taxon>
        <taxon>Viridiplantae</taxon>
        <taxon>Streptophyta</taxon>
        <taxon>Embryophyta</taxon>
        <taxon>Tracheophyta</taxon>
        <taxon>Spermatophyta</taxon>
        <taxon>Magnoliopsida</taxon>
        <taxon>eudicotyledons</taxon>
        <taxon>Gunneridae</taxon>
        <taxon>Pentapetalae</taxon>
        <taxon>asterids</taxon>
        <taxon>campanulids</taxon>
        <taxon>Asterales</taxon>
        <taxon>Asteraceae</taxon>
        <taxon>Asteroideae</taxon>
        <taxon>Anthemideae</taxon>
        <taxon>Anthemidinae</taxon>
        <taxon>Tanacetum</taxon>
    </lineage>
</organism>
<dbReference type="AlphaFoldDB" id="A0A699XJN7"/>
<protein>
    <submittedName>
        <fullName evidence="2">Uncharacterized protein</fullName>
    </submittedName>
</protein>
<accession>A0A699XJN7</accession>
<proteinExistence type="predicted"/>
<sequence length="82" mass="7507">AAVALAGGLGGARTAGAAGPTPGHRGQYVYEPDGAAPGLPAGANRPGGGYLGYRGAAVALGAGAGGGGRSGWILAAGARHSL</sequence>
<feature type="region of interest" description="Disordered" evidence="1">
    <location>
        <begin position="1"/>
        <end position="41"/>
    </location>
</feature>
<name>A0A699XJN7_TANCI</name>
<feature type="compositionally biased region" description="Low complexity" evidence="1">
    <location>
        <begin position="14"/>
        <end position="41"/>
    </location>
</feature>
<comment type="caution">
    <text evidence="2">The sequence shown here is derived from an EMBL/GenBank/DDBJ whole genome shotgun (WGS) entry which is preliminary data.</text>
</comment>
<feature type="non-terminal residue" evidence="2">
    <location>
        <position position="1"/>
    </location>
</feature>
<evidence type="ECO:0000313" key="2">
    <source>
        <dbReference type="EMBL" id="GFD58570.1"/>
    </source>
</evidence>
<reference evidence="2" key="1">
    <citation type="journal article" date="2019" name="Sci. Rep.">
        <title>Draft genome of Tanacetum cinerariifolium, the natural source of mosquito coil.</title>
        <authorList>
            <person name="Yamashiro T."/>
            <person name="Shiraishi A."/>
            <person name="Satake H."/>
            <person name="Nakayama K."/>
        </authorList>
    </citation>
    <scope>NUCLEOTIDE SEQUENCE</scope>
</reference>